<dbReference type="EMBL" id="BMZB01000001">
    <property type="protein sequence ID" value="GGZ28870.1"/>
    <property type="molecule type" value="Genomic_DNA"/>
</dbReference>
<evidence type="ECO:0000256" key="5">
    <source>
        <dbReference type="ARBA" id="ARBA00022989"/>
    </source>
</evidence>
<feature type="transmembrane region" description="Helical" evidence="7">
    <location>
        <begin position="6"/>
        <end position="22"/>
    </location>
</feature>
<evidence type="ECO:0000256" key="6">
    <source>
        <dbReference type="ARBA" id="ARBA00023136"/>
    </source>
</evidence>
<dbReference type="Proteomes" id="UP000662572">
    <property type="component" value="Unassembled WGS sequence"/>
</dbReference>
<dbReference type="GO" id="GO:0055085">
    <property type="term" value="P:transmembrane transport"/>
    <property type="evidence" value="ECO:0007669"/>
    <property type="project" value="InterPro"/>
</dbReference>
<keyword evidence="4 7" id="KW-0812">Transmembrane</keyword>
<feature type="transmembrane region" description="Helical" evidence="7">
    <location>
        <begin position="64"/>
        <end position="87"/>
    </location>
</feature>
<evidence type="ECO:0000256" key="1">
    <source>
        <dbReference type="ARBA" id="ARBA00004141"/>
    </source>
</evidence>
<feature type="transmembrane region" description="Helical" evidence="7">
    <location>
        <begin position="225"/>
        <end position="245"/>
    </location>
</feature>
<name>A0A918URQ0_9CAUL</name>
<accession>A0A918URQ0</accession>
<reference evidence="8" key="2">
    <citation type="submission" date="2020-09" db="EMBL/GenBank/DDBJ databases">
        <authorList>
            <person name="Sun Q."/>
            <person name="Kim S."/>
        </authorList>
    </citation>
    <scope>NUCLEOTIDE SEQUENCE</scope>
    <source>
        <strain evidence="8">KCTC 32296</strain>
    </source>
</reference>
<gene>
    <name evidence="8" type="ORF">GCM10011273_13450</name>
</gene>
<evidence type="ECO:0000256" key="7">
    <source>
        <dbReference type="SAM" id="Phobius"/>
    </source>
</evidence>
<evidence type="ECO:0000256" key="4">
    <source>
        <dbReference type="ARBA" id="ARBA00022692"/>
    </source>
</evidence>
<evidence type="ECO:0000313" key="8">
    <source>
        <dbReference type="EMBL" id="GGZ28870.1"/>
    </source>
</evidence>
<proteinExistence type="predicted"/>
<feature type="transmembrane region" description="Helical" evidence="7">
    <location>
        <begin position="160"/>
        <end position="180"/>
    </location>
</feature>
<feature type="transmembrane region" description="Helical" evidence="7">
    <location>
        <begin position="251"/>
        <end position="270"/>
    </location>
</feature>
<evidence type="ECO:0000313" key="9">
    <source>
        <dbReference type="Proteomes" id="UP000662572"/>
    </source>
</evidence>
<feature type="transmembrane region" description="Helical" evidence="7">
    <location>
        <begin position="282"/>
        <end position="304"/>
    </location>
</feature>
<dbReference type="PANTHER" id="PTHR36838">
    <property type="entry name" value="AUXIN EFFLUX CARRIER FAMILY PROTEIN"/>
    <property type="match status" value="1"/>
</dbReference>
<dbReference type="RefSeq" id="WP_189485609.1">
    <property type="nucleotide sequence ID" value="NZ_BMZB01000001.1"/>
</dbReference>
<keyword evidence="5 7" id="KW-1133">Transmembrane helix</keyword>
<feature type="transmembrane region" description="Helical" evidence="7">
    <location>
        <begin position="99"/>
        <end position="119"/>
    </location>
</feature>
<feature type="transmembrane region" description="Helical" evidence="7">
    <location>
        <begin position="34"/>
        <end position="52"/>
    </location>
</feature>
<organism evidence="8 9">
    <name type="scientific">Asticcacaulis endophyticus</name>
    <dbReference type="NCBI Taxonomy" id="1395890"/>
    <lineage>
        <taxon>Bacteria</taxon>
        <taxon>Pseudomonadati</taxon>
        <taxon>Pseudomonadota</taxon>
        <taxon>Alphaproteobacteria</taxon>
        <taxon>Caulobacterales</taxon>
        <taxon>Caulobacteraceae</taxon>
        <taxon>Asticcacaulis</taxon>
    </lineage>
</organism>
<keyword evidence="6 7" id="KW-0472">Membrane</keyword>
<dbReference type="InterPro" id="IPR004776">
    <property type="entry name" value="Mem_transp_PIN-like"/>
</dbReference>
<dbReference type="GO" id="GO:0016020">
    <property type="term" value="C:membrane"/>
    <property type="evidence" value="ECO:0007669"/>
    <property type="project" value="UniProtKB-SubCell"/>
</dbReference>
<keyword evidence="2" id="KW-0813">Transport</keyword>
<comment type="subcellular location">
    <subcellularLocation>
        <location evidence="1">Membrane</location>
        <topology evidence="1">Multi-pass membrane protein</topology>
    </subcellularLocation>
</comment>
<evidence type="ECO:0000256" key="3">
    <source>
        <dbReference type="ARBA" id="ARBA00022475"/>
    </source>
</evidence>
<reference evidence="8" key="1">
    <citation type="journal article" date="2014" name="Int. J. Syst. Evol. Microbiol.">
        <title>Complete genome sequence of Corynebacterium casei LMG S-19264T (=DSM 44701T), isolated from a smear-ripened cheese.</title>
        <authorList>
            <consortium name="US DOE Joint Genome Institute (JGI-PGF)"/>
            <person name="Walter F."/>
            <person name="Albersmeier A."/>
            <person name="Kalinowski J."/>
            <person name="Ruckert C."/>
        </authorList>
    </citation>
    <scope>NUCLEOTIDE SEQUENCE</scope>
    <source>
        <strain evidence="8">KCTC 32296</strain>
    </source>
</reference>
<dbReference type="Pfam" id="PF03547">
    <property type="entry name" value="Mem_trans"/>
    <property type="match status" value="1"/>
</dbReference>
<dbReference type="AlphaFoldDB" id="A0A918URQ0"/>
<dbReference type="PANTHER" id="PTHR36838:SF1">
    <property type="entry name" value="SLR1864 PROTEIN"/>
    <property type="match status" value="1"/>
</dbReference>
<comment type="caution">
    <text evidence="8">The sequence shown here is derived from an EMBL/GenBank/DDBJ whole genome shotgun (WGS) entry which is preliminary data.</text>
</comment>
<feature type="transmembrane region" description="Helical" evidence="7">
    <location>
        <begin position="200"/>
        <end position="218"/>
    </location>
</feature>
<keyword evidence="3" id="KW-1003">Cell membrane</keyword>
<sequence>MFETVARVLIFFSLIGLGALLVKTKRLTAHGLDGLSAYFYWLGFPAFLLSYFSQMTRPDAHTALMILTYAGAMMVCAGVSVITLTALKSQRTEAVGAGMASFINNSAFLGIPIATSLFGQAAGQIGALIVAVDFLLLFCLGCAALAWSSGHRIRSALKRTAMNPTIIASAVGLVLMLFHVRFPPVFQTGLDMLGRSGPPVALVALGGMLAMMPAKTLFGFEKSSAVAVAAKIVLAPAVVAVALWAVNAEPLIFKTGVLLAATPTAVSVFIQTKIYGTWYENAAIAISQSTAISLFTLSAIALILTH</sequence>
<keyword evidence="9" id="KW-1185">Reference proteome</keyword>
<evidence type="ECO:0000256" key="2">
    <source>
        <dbReference type="ARBA" id="ARBA00022448"/>
    </source>
</evidence>
<protein>
    <submittedName>
        <fullName evidence="8">Transporter</fullName>
    </submittedName>
</protein>
<feature type="transmembrane region" description="Helical" evidence="7">
    <location>
        <begin position="125"/>
        <end position="148"/>
    </location>
</feature>